<proteinExistence type="predicted"/>
<accession>A0A3B0SE54</accession>
<gene>
    <name evidence="1" type="ORF">MNBD_ALPHA01-2359</name>
</gene>
<sequence length="81" mass="9271">MLSSEQLTITNIRKELDKISTEMMELIQQYNLDATSSLDIIPIARRKISRQRDYIRFLELSLEGRILGEAATALEKATVTD</sequence>
<organism evidence="1">
    <name type="scientific">hydrothermal vent metagenome</name>
    <dbReference type="NCBI Taxonomy" id="652676"/>
    <lineage>
        <taxon>unclassified sequences</taxon>
        <taxon>metagenomes</taxon>
        <taxon>ecological metagenomes</taxon>
    </lineage>
</organism>
<protein>
    <submittedName>
        <fullName evidence="1">Uncharacterized protein</fullName>
    </submittedName>
</protein>
<reference evidence="1" key="1">
    <citation type="submission" date="2018-06" db="EMBL/GenBank/DDBJ databases">
        <authorList>
            <person name="Zhirakovskaya E."/>
        </authorList>
    </citation>
    <scope>NUCLEOTIDE SEQUENCE</scope>
</reference>
<evidence type="ECO:0000313" key="1">
    <source>
        <dbReference type="EMBL" id="VAW04521.1"/>
    </source>
</evidence>
<dbReference type="AlphaFoldDB" id="A0A3B0SE54"/>
<dbReference type="EMBL" id="UOEJ01000192">
    <property type="protein sequence ID" value="VAW04521.1"/>
    <property type="molecule type" value="Genomic_DNA"/>
</dbReference>
<name>A0A3B0SE54_9ZZZZ</name>